<sequence length="83" mass="10070">MWEQRVPNDLKELLQALICILTCLKLNIIHYYEEYQRFILINFDYADFFPSDEPLEEFSESDHASEMLNKKHDFKVDIWALEI</sequence>
<name>A0ACA9QZZ9_9GLOM</name>
<accession>A0ACA9QZZ9</accession>
<comment type="caution">
    <text evidence="1">The sequence shown here is derived from an EMBL/GenBank/DDBJ whole genome shotgun (WGS) entry which is preliminary data.</text>
</comment>
<protein>
    <submittedName>
        <fullName evidence="1">12654_t:CDS:1</fullName>
    </submittedName>
</protein>
<evidence type="ECO:0000313" key="1">
    <source>
        <dbReference type="EMBL" id="CAG8771153.1"/>
    </source>
</evidence>
<gene>
    <name evidence="1" type="ORF">RPERSI_LOCUS16419</name>
</gene>
<evidence type="ECO:0000313" key="2">
    <source>
        <dbReference type="Proteomes" id="UP000789920"/>
    </source>
</evidence>
<keyword evidence="2" id="KW-1185">Reference proteome</keyword>
<organism evidence="1 2">
    <name type="scientific">Racocetra persica</name>
    <dbReference type="NCBI Taxonomy" id="160502"/>
    <lineage>
        <taxon>Eukaryota</taxon>
        <taxon>Fungi</taxon>
        <taxon>Fungi incertae sedis</taxon>
        <taxon>Mucoromycota</taxon>
        <taxon>Glomeromycotina</taxon>
        <taxon>Glomeromycetes</taxon>
        <taxon>Diversisporales</taxon>
        <taxon>Gigasporaceae</taxon>
        <taxon>Racocetra</taxon>
    </lineage>
</organism>
<reference evidence="1" key="1">
    <citation type="submission" date="2021-06" db="EMBL/GenBank/DDBJ databases">
        <authorList>
            <person name="Kallberg Y."/>
            <person name="Tangrot J."/>
            <person name="Rosling A."/>
        </authorList>
    </citation>
    <scope>NUCLEOTIDE SEQUENCE</scope>
    <source>
        <strain evidence="1">MA461A</strain>
    </source>
</reference>
<dbReference type="EMBL" id="CAJVQC010040579">
    <property type="protein sequence ID" value="CAG8771153.1"/>
    <property type="molecule type" value="Genomic_DNA"/>
</dbReference>
<dbReference type="Proteomes" id="UP000789920">
    <property type="component" value="Unassembled WGS sequence"/>
</dbReference>
<proteinExistence type="predicted"/>